<keyword evidence="6" id="KW-1185">Reference proteome</keyword>
<feature type="transmembrane region" description="Helical" evidence="2">
    <location>
        <begin position="248"/>
        <end position="267"/>
    </location>
</feature>
<dbReference type="InterPro" id="IPR033468">
    <property type="entry name" value="Metaxin_GST"/>
</dbReference>
<dbReference type="GO" id="GO:0006626">
    <property type="term" value="P:protein targeting to mitochondrion"/>
    <property type="evidence" value="ECO:0007669"/>
    <property type="project" value="TreeGrafter"/>
</dbReference>
<feature type="domain" description="Metaxin glutathione S-transferase" evidence="3">
    <location>
        <begin position="126"/>
        <end position="187"/>
    </location>
</feature>
<dbReference type="Gramene" id="ONK55462">
    <property type="protein sequence ID" value="ONK55462"/>
    <property type="gene ID" value="A4U43_UnF2860"/>
</dbReference>
<dbReference type="Pfam" id="PF17171">
    <property type="entry name" value="GST_C_6"/>
    <property type="match status" value="1"/>
</dbReference>
<dbReference type="Proteomes" id="UP000243459">
    <property type="component" value="Unassembled WGS sequence"/>
</dbReference>
<evidence type="ECO:0000313" key="5">
    <source>
        <dbReference type="EMBL" id="ONK55462.1"/>
    </source>
</evidence>
<evidence type="ECO:0000256" key="2">
    <source>
        <dbReference type="SAM" id="Phobius"/>
    </source>
</evidence>
<evidence type="ECO:0008006" key="7">
    <source>
        <dbReference type="Google" id="ProtNLM"/>
    </source>
</evidence>
<feature type="domain" description="Thioredoxin-like fold" evidence="4">
    <location>
        <begin position="8"/>
        <end position="74"/>
    </location>
</feature>
<name>A0A1R3L765_ASPOF</name>
<dbReference type="SUPFAM" id="SSF47616">
    <property type="entry name" value="GST C-terminal domain-like"/>
    <property type="match status" value="1"/>
</dbReference>
<evidence type="ECO:0000259" key="3">
    <source>
        <dbReference type="Pfam" id="PF17171"/>
    </source>
</evidence>
<proteinExistence type="predicted"/>
<evidence type="ECO:0000256" key="1">
    <source>
        <dbReference type="SAM" id="MobiDB-lite"/>
    </source>
</evidence>
<evidence type="ECO:0000259" key="4">
    <source>
        <dbReference type="Pfam" id="PF17172"/>
    </source>
</evidence>
<dbReference type="PANTHER" id="PTHR12289:SF41">
    <property type="entry name" value="FAILED AXON CONNECTIONS-RELATED"/>
    <property type="match status" value="1"/>
</dbReference>
<organism evidence="5 6">
    <name type="scientific">Asparagus officinalis</name>
    <name type="common">Garden asparagus</name>
    <dbReference type="NCBI Taxonomy" id="4686"/>
    <lineage>
        <taxon>Eukaryota</taxon>
        <taxon>Viridiplantae</taxon>
        <taxon>Streptophyta</taxon>
        <taxon>Embryophyta</taxon>
        <taxon>Tracheophyta</taxon>
        <taxon>Spermatophyta</taxon>
        <taxon>Magnoliopsida</taxon>
        <taxon>Liliopsida</taxon>
        <taxon>Asparagales</taxon>
        <taxon>Asparagaceae</taxon>
        <taxon>Asparagoideae</taxon>
        <taxon>Asparagus</taxon>
    </lineage>
</organism>
<dbReference type="InterPro" id="IPR036282">
    <property type="entry name" value="Glutathione-S-Trfase_C_sf"/>
</dbReference>
<keyword evidence="2" id="KW-0812">Transmembrane</keyword>
<sequence length="282" mass="31551">MVALLLHHIPYVEYGDCVLYNNEKGGVIECLKAENIVNLDSGLSGGCSPDWLATKALVGAWLSEAAKYELWVASNGNGAYKIYFSDLSWPVAKVLHWKQTRTVRQQLGITDLNATEKEEEIYRKAATAYEALSQRLGEQTFFFDNRPTSLDAIFLGHALFVLHALPDTSTLRSSLLQHDNLVRYCEHLKAEYLESSSSSSSMPPSSFSPSTSSTPRRKPSSSWSSKPKPKAKREKTEEEKKFRRRAKYFLGAQFVAVLVFLSVFAGVDNAEDGVEDGFDYDE</sequence>
<dbReference type="EMBL" id="KV863455">
    <property type="protein sequence ID" value="ONK55462.1"/>
    <property type="molecule type" value="Genomic_DNA"/>
</dbReference>
<evidence type="ECO:0000313" key="6">
    <source>
        <dbReference type="Proteomes" id="UP000243459"/>
    </source>
</evidence>
<keyword evidence="2" id="KW-1133">Transmembrane helix</keyword>
<keyword evidence="2" id="KW-0472">Membrane</keyword>
<dbReference type="AlphaFoldDB" id="A0A1R3L765"/>
<gene>
    <name evidence="5" type="ORF">A4U43_UnF2860</name>
</gene>
<dbReference type="GO" id="GO:0005741">
    <property type="term" value="C:mitochondrial outer membrane"/>
    <property type="evidence" value="ECO:0007669"/>
    <property type="project" value="TreeGrafter"/>
</dbReference>
<dbReference type="InterPro" id="IPR012336">
    <property type="entry name" value="Thioredoxin-like_fold"/>
</dbReference>
<protein>
    <recommendedName>
        <fullName evidence="7">Metaxin</fullName>
    </recommendedName>
</protein>
<dbReference type="OMA" id="QKHGINK"/>
<dbReference type="InterPro" id="IPR050931">
    <property type="entry name" value="Mito_Protein_Transport_Metaxin"/>
</dbReference>
<feature type="compositionally biased region" description="Low complexity" evidence="1">
    <location>
        <begin position="196"/>
        <end position="226"/>
    </location>
</feature>
<accession>A0A1R3L765</accession>
<dbReference type="Pfam" id="PF17172">
    <property type="entry name" value="GST_N_4"/>
    <property type="match status" value="1"/>
</dbReference>
<feature type="region of interest" description="Disordered" evidence="1">
    <location>
        <begin position="196"/>
        <end position="240"/>
    </location>
</feature>
<reference evidence="6" key="1">
    <citation type="journal article" date="2017" name="Nat. Commun.">
        <title>The asparagus genome sheds light on the origin and evolution of a young Y chromosome.</title>
        <authorList>
            <person name="Harkess A."/>
            <person name="Zhou J."/>
            <person name="Xu C."/>
            <person name="Bowers J.E."/>
            <person name="Van der Hulst R."/>
            <person name="Ayyampalayam S."/>
            <person name="Mercati F."/>
            <person name="Riccardi P."/>
            <person name="McKain M.R."/>
            <person name="Kakrana A."/>
            <person name="Tang H."/>
            <person name="Ray J."/>
            <person name="Groenendijk J."/>
            <person name="Arikit S."/>
            <person name="Mathioni S.M."/>
            <person name="Nakano M."/>
            <person name="Shan H."/>
            <person name="Telgmann-Rauber A."/>
            <person name="Kanno A."/>
            <person name="Yue Z."/>
            <person name="Chen H."/>
            <person name="Li W."/>
            <person name="Chen Y."/>
            <person name="Xu X."/>
            <person name="Zhang Y."/>
            <person name="Luo S."/>
            <person name="Chen H."/>
            <person name="Gao J."/>
            <person name="Mao Z."/>
            <person name="Pires J.C."/>
            <person name="Luo M."/>
            <person name="Kudrna D."/>
            <person name="Wing R.A."/>
            <person name="Meyers B.C."/>
            <person name="Yi K."/>
            <person name="Kong H."/>
            <person name="Lavrijsen P."/>
            <person name="Sunseri F."/>
            <person name="Falavigna A."/>
            <person name="Ye Y."/>
            <person name="Leebens-Mack J.H."/>
            <person name="Chen G."/>
        </authorList>
    </citation>
    <scope>NUCLEOTIDE SEQUENCE [LARGE SCALE GENOMIC DNA]</scope>
    <source>
        <strain evidence="6">cv. DH0086</strain>
    </source>
</reference>
<dbReference type="PANTHER" id="PTHR12289">
    <property type="entry name" value="METAXIN RELATED"/>
    <property type="match status" value="1"/>
</dbReference>